<dbReference type="OrthoDB" id="5138956at2"/>
<keyword evidence="4 7" id="KW-0812">Transmembrane</keyword>
<dbReference type="GO" id="GO:0055085">
    <property type="term" value="P:transmembrane transport"/>
    <property type="evidence" value="ECO:0007669"/>
    <property type="project" value="InterPro"/>
</dbReference>
<evidence type="ECO:0000256" key="5">
    <source>
        <dbReference type="ARBA" id="ARBA00022989"/>
    </source>
</evidence>
<feature type="domain" description="ABC transmembrane type-1" evidence="8">
    <location>
        <begin position="157"/>
        <end position="348"/>
    </location>
</feature>
<organism evidence="9 10">
    <name type="scientific">Ilumatobacter coccineus (strain NBRC 103263 / KCTC 29153 / YM16-304)</name>
    <dbReference type="NCBI Taxonomy" id="1313172"/>
    <lineage>
        <taxon>Bacteria</taxon>
        <taxon>Bacillati</taxon>
        <taxon>Actinomycetota</taxon>
        <taxon>Acidimicrobiia</taxon>
        <taxon>Acidimicrobiales</taxon>
        <taxon>Ilumatobacteraceae</taxon>
        <taxon>Ilumatobacter</taxon>
    </lineage>
</organism>
<comment type="similarity">
    <text evidence="7">Belongs to the binding-protein-dependent transport system permease family.</text>
</comment>
<dbReference type="Pfam" id="PF00528">
    <property type="entry name" value="BPD_transp_1"/>
    <property type="match status" value="1"/>
</dbReference>
<gene>
    <name evidence="9" type="ORF">YM304_41060</name>
</gene>
<keyword evidence="5 7" id="KW-1133">Transmembrane helix</keyword>
<dbReference type="KEGG" id="aym:YM304_41060"/>
<feature type="transmembrane region" description="Helical" evidence="7">
    <location>
        <begin position="161"/>
        <end position="180"/>
    </location>
</feature>
<keyword evidence="6 7" id="KW-0472">Membrane</keyword>
<comment type="subcellular location">
    <subcellularLocation>
        <location evidence="1 7">Cell membrane</location>
        <topology evidence="1 7">Multi-pass membrane protein</topology>
    </subcellularLocation>
</comment>
<evidence type="ECO:0000256" key="4">
    <source>
        <dbReference type="ARBA" id="ARBA00022692"/>
    </source>
</evidence>
<dbReference type="EMBL" id="AP012057">
    <property type="protein sequence ID" value="BAN04420.1"/>
    <property type="molecule type" value="Genomic_DNA"/>
</dbReference>
<proteinExistence type="inferred from homology"/>
<evidence type="ECO:0000313" key="10">
    <source>
        <dbReference type="Proteomes" id="UP000011863"/>
    </source>
</evidence>
<sequence>MSIGSIALAKEPKQRFRDLDGQTRRFIGKAGVTLFAVILMVGFLLPLVFMGVTSLKTEDQLANQQILPKTQATVTITSGEFAGDHDLLTVPLPDGTSSSLALVQPGRESSGFVDPADPDVLIEWEGRWRTLEPSYAIDPTFENFGRAWDRLEFLRLLRNTGIIAGLGMAGTVISSTLVAYGLSRFRMRFKGLIIGSLVATIILPRFVTLIPTYALFSKIGWVGTWWPLIVPHFFANAYNVFLLRQFFLTIPRDLDEAAEIDGAGPLKTLITVILPQAKGAILAIALFHFFFAWNDFLEPLIYLSGRRDLQPISVGLYEFLGLYDTAIPLVQAGAILSMAVPILVFLSLQKIFLGGIDLSGSLK</sequence>
<feature type="transmembrane region" description="Helical" evidence="7">
    <location>
        <begin position="192"/>
        <end position="216"/>
    </location>
</feature>
<dbReference type="Proteomes" id="UP000011863">
    <property type="component" value="Chromosome"/>
</dbReference>
<name>A0A6C7EDH1_ILUCY</name>
<dbReference type="GO" id="GO:0005886">
    <property type="term" value="C:plasma membrane"/>
    <property type="evidence" value="ECO:0007669"/>
    <property type="project" value="UniProtKB-SubCell"/>
</dbReference>
<feature type="transmembrane region" description="Helical" evidence="7">
    <location>
        <begin position="26"/>
        <end position="49"/>
    </location>
</feature>
<dbReference type="AlphaFoldDB" id="A0A6C7EDH1"/>
<feature type="transmembrane region" description="Helical" evidence="7">
    <location>
        <begin position="326"/>
        <end position="348"/>
    </location>
</feature>
<protein>
    <submittedName>
        <fullName evidence="9">Putative ABC transporter permease protein</fullName>
    </submittedName>
</protein>
<evidence type="ECO:0000256" key="3">
    <source>
        <dbReference type="ARBA" id="ARBA00022475"/>
    </source>
</evidence>
<dbReference type="RefSeq" id="WP_015443667.1">
    <property type="nucleotide sequence ID" value="NC_020520.1"/>
</dbReference>
<dbReference type="CDD" id="cd06261">
    <property type="entry name" value="TM_PBP2"/>
    <property type="match status" value="1"/>
</dbReference>
<feature type="transmembrane region" description="Helical" evidence="7">
    <location>
        <begin position="268"/>
        <end position="293"/>
    </location>
</feature>
<dbReference type="InterPro" id="IPR035906">
    <property type="entry name" value="MetI-like_sf"/>
</dbReference>
<keyword evidence="3" id="KW-1003">Cell membrane</keyword>
<evidence type="ECO:0000313" key="9">
    <source>
        <dbReference type="EMBL" id="BAN04420.1"/>
    </source>
</evidence>
<evidence type="ECO:0000256" key="2">
    <source>
        <dbReference type="ARBA" id="ARBA00022448"/>
    </source>
</evidence>
<dbReference type="PROSITE" id="PS50928">
    <property type="entry name" value="ABC_TM1"/>
    <property type="match status" value="1"/>
</dbReference>
<evidence type="ECO:0000259" key="8">
    <source>
        <dbReference type="PROSITE" id="PS50928"/>
    </source>
</evidence>
<feature type="transmembrane region" description="Helical" evidence="7">
    <location>
        <begin position="228"/>
        <end position="247"/>
    </location>
</feature>
<keyword evidence="2 7" id="KW-0813">Transport</keyword>
<evidence type="ECO:0000256" key="1">
    <source>
        <dbReference type="ARBA" id="ARBA00004651"/>
    </source>
</evidence>
<dbReference type="PANTHER" id="PTHR43744:SF6">
    <property type="entry name" value="ABC TRANSPORTER PERMEASE PROTEIN YESQ-RELATED"/>
    <property type="match status" value="1"/>
</dbReference>
<evidence type="ECO:0000256" key="6">
    <source>
        <dbReference type="ARBA" id="ARBA00023136"/>
    </source>
</evidence>
<accession>A0A6C7EDH1</accession>
<evidence type="ECO:0000256" key="7">
    <source>
        <dbReference type="RuleBase" id="RU363032"/>
    </source>
</evidence>
<dbReference type="PANTHER" id="PTHR43744">
    <property type="entry name" value="ABC TRANSPORTER PERMEASE PROTEIN MG189-RELATED-RELATED"/>
    <property type="match status" value="1"/>
</dbReference>
<dbReference type="SUPFAM" id="SSF161098">
    <property type="entry name" value="MetI-like"/>
    <property type="match status" value="1"/>
</dbReference>
<dbReference type="InterPro" id="IPR000515">
    <property type="entry name" value="MetI-like"/>
</dbReference>
<keyword evidence="10" id="KW-1185">Reference proteome</keyword>
<dbReference type="Gene3D" id="1.10.3720.10">
    <property type="entry name" value="MetI-like"/>
    <property type="match status" value="1"/>
</dbReference>
<reference evidence="9 10" key="1">
    <citation type="journal article" date="2013" name="Int. J. Syst. Evol. Microbiol.">
        <title>Ilumatobacter nonamiense sp. nov. and Ilumatobacter coccineum sp. nov., isolated from seashore sand.</title>
        <authorList>
            <person name="Matsumoto A."/>
            <person name="Kasai H."/>
            <person name="Matsuo Y."/>
            <person name="Shizuri Y."/>
            <person name="Ichikawa N."/>
            <person name="Fujita N."/>
            <person name="Omura S."/>
            <person name="Takahashi Y."/>
        </authorList>
    </citation>
    <scope>NUCLEOTIDE SEQUENCE [LARGE SCALE GENOMIC DNA]</scope>
    <source>
        <strain evidence="10">NBRC 103263 / KCTC 29153 / YM16-304</strain>
    </source>
</reference>